<accession>A0A507EF96</accession>
<dbReference type="GO" id="GO:0097320">
    <property type="term" value="P:plasma membrane tubulation"/>
    <property type="evidence" value="ECO:0007669"/>
    <property type="project" value="TreeGrafter"/>
</dbReference>
<dbReference type="InterPro" id="IPR046982">
    <property type="entry name" value="BIN3/RVS161-like"/>
</dbReference>
<feature type="domain" description="SH3" evidence="4">
    <location>
        <begin position="413"/>
        <end position="472"/>
    </location>
</feature>
<proteinExistence type="predicted"/>
<dbReference type="GO" id="GO:0015629">
    <property type="term" value="C:actin cytoskeleton"/>
    <property type="evidence" value="ECO:0007669"/>
    <property type="project" value="TreeGrafter"/>
</dbReference>
<dbReference type="Gene3D" id="1.20.1270.60">
    <property type="entry name" value="Arfaptin homology (AH) domain/BAR domain"/>
    <property type="match status" value="1"/>
</dbReference>
<dbReference type="PRINTS" id="PR00452">
    <property type="entry name" value="SH3DOMAIN"/>
</dbReference>
<evidence type="ECO:0000313" key="7">
    <source>
        <dbReference type="Proteomes" id="UP000318582"/>
    </source>
</evidence>
<dbReference type="InterPro" id="IPR036028">
    <property type="entry name" value="SH3-like_dom_sf"/>
</dbReference>
<dbReference type="EMBL" id="QEAQ01000003">
    <property type="protein sequence ID" value="TPX62422.1"/>
    <property type="molecule type" value="Genomic_DNA"/>
</dbReference>
<dbReference type="GO" id="GO:0051666">
    <property type="term" value="P:actin cortical patch localization"/>
    <property type="evidence" value="ECO:0007669"/>
    <property type="project" value="InterPro"/>
</dbReference>
<organism evidence="6 7">
    <name type="scientific">Powellomyces hirtus</name>
    <dbReference type="NCBI Taxonomy" id="109895"/>
    <lineage>
        <taxon>Eukaryota</taxon>
        <taxon>Fungi</taxon>
        <taxon>Fungi incertae sedis</taxon>
        <taxon>Chytridiomycota</taxon>
        <taxon>Chytridiomycota incertae sedis</taxon>
        <taxon>Chytridiomycetes</taxon>
        <taxon>Spizellomycetales</taxon>
        <taxon>Powellomycetaceae</taxon>
        <taxon>Powellomyces</taxon>
    </lineage>
</organism>
<evidence type="ECO:0008006" key="8">
    <source>
        <dbReference type="Google" id="ProtNLM"/>
    </source>
</evidence>
<evidence type="ECO:0000259" key="4">
    <source>
        <dbReference type="PROSITE" id="PS50002"/>
    </source>
</evidence>
<comment type="caution">
    <text evidence="6">The sequence shown here is derived from an EMBL/GenBank/DDBJ whole genome shotgun (WGS) entry which is preliminary data.</text>
</comment>
<dbReference type="FunFam" id="2.30.30.40:FF:000100">
    <property type="entry name" value="SH3 domain-containing YSC84-like protein 1"/>
    <property type="match status" value="1"/>
</dbReference>
<dbReference type="GO" id="GO:0006897">
    <property type="term" value="P:endocytosis"/>
    <property type="evidence" value="ECO:0007669"/>
    <property type="project" value="InterPro"/>
</dbReference>
<evidence type="ECO:0000256" key="1">
    <source>
        <dbReference type="ARBA" id="ARBA00022443"/>
    </source>
</evidence>
<gene>
    <name evidence="6" type="ORF">PhCBS80983_g00471</name>
</gene>
<sequence length="472" mass="52372">MSWKGFTKAVTRFPTQVARKTGHSTASTDPVYDELEAKFKRTDSLANKLSDDAIRFKDSLSAMLAHQERFGATLLDVYRPITALSAPTLSSGGTAVTGKEAEAGPMYDEKAAQALSSRYPEENHQAALTRVEAFAHSTREVHEQLYPELEIIERQIITPLKEYLMLIANVRRLMEKRARKLVDYDRHSESVKKLQAKQDRNLTDEKKLGSMESHLDESTRDFTNLDLTLKQQIPVFLGMAVAFIDPCFRTLYESERKVVEILHRSFSELGNKHFDMSVSAKDGFEAKHDEMLELLATLTLVKRPYKKSNGEVAGEVYEEDEKLRPTMDAKQGGPSGIPPPPPSRPDAVDQLPAYEAPNGPVFPVTDEYAKRPMEPTSAPINLPSSAVPLPTMGGSSTAFPHPVAPAAPAPASSSVSYVLALYDFESVQPGDLSFKKDDKIQVLLRSPDVNDWWTGRIGARTGQFPGNYVADM</sequence>
<dbReference type="SMART" id="SM00326">
    <property type="entry name" value="SH3"/>
    <property type="match status" value="1"/>
</dbReference>
<reference evidence="6 7" key="1">
    <citation type="journal article" date="2019" name="Sci. Rep.">
        <title>Comparative genomics of chytrid fungi reveal insights into the obligate biotrophic and pathogenic lifestyle of Synchytrium endobioticum.</title>
        <authorList>
            <person name="van de Vossenberg B.T.L.H."/>
            <person name="Warris S."/>
            <person name="Nguyen H.D.T."/>
            <person name="van Gent-Pelzer M.P.E."/>
            <person name="Joly D.L."/>
            <person name="van de Geest H.C."/>
            <person name="Bonants P.J.M."/>
            <person name="Smith D.S."/>
            <person name="Levesque C.A."/>
            <person name="van der Lee T.A.J."/>
        </authorList>
    </citation>
    <scope>NUCLEOTIDE SEQUENCE [LARGE SCALE GENOMIC DNA]</scope>
    <source>
        <strain evidence="6 7">CBS 809.83</strain>
    </source>
</reference>
<dbReference type="GO" id="GO:1990528">
    <property type="term" value="C:Rvs161p-Rvs167p complex"/>
    <property type="evidence" value="ECO:0007669"/>
    <property type="project" value="TreeGrafter"/>
</dbReference>
<dbReference type="InterPro" id="IPR001452">
    <property type="entry name" value="SH3_domain"/>
</dbReference>
<evidence type="ECO:0000256" key="2">
    <source>
        <dbReference type="PROSITE-ProRule" id="PRU00192"/>
    </source>
</evidence>
<protein>
    <recommendedName>
        <fullName evidence="8">SH3 domain-containing protein</fullName>
    </recommendedName>
</protein>
<evidence type="ECO:0000313" key="6">
    <source>
        <dbReference type="EMBL" id="TPX62422.1"/>
    </source>
</evidence>
<dbReference type="SUPFAM" id="SSF103657">
    <property type="entry name" value="BAR/IMD domain-like"/>
    <property type="match status" value="1"/>
</dbReference>
<dbReference type="Pfam" id="PF00018">
    <property type="entry name" value="SH3_1"/>
    <property type="match status" value="1"/>
</dbReference>
<dbReference type="Gene3D" id="2.30.30.40">
    <property type="entry name" value="SH3 Domains"/>
    <property type="match status" value="1"/>
</dbReference>
<dbReference type="SUPFAM" id="SSF50044">
    <property type="entry name" value="SH3-domain"/>
    <property type="match status" value="1"/>
</dbReference>
<dbReference type="Pfam" id="PF03114">
    <property type="entry name" value="BAR"/>
    <property type="match status" value="1"/>
</dbReference>
<keyword evidence="7" id="KW-1185">Reference proteome</keyword>
<dbReference type="PANTHER" id="PTHR47174">
    <property type="entry name" value="BRIDGING INTEGRATOR 3"/>
    <property type="match status" value="1"/>
</dbReference>
<dbReference type="InterPro" id="IPR027267">
    <property type="entry name" value="AH/BAR_dom_sf"/>
</dbReference>
<dbReference type="GO" id="GO:0008289">
    <property type="term" value="F:lipid binding"/>
    <property type="evidence" value="ECO:0007669"/>
    <property type="project" value="TreeGrafter"/>
</dbReference>
<dbReference type="SMART" id="SM00721">
    <property type="entry name" value="BAR"/>
    <property type="match status" value="1"/>
</dbReference>
<evidence type="ECO:0000259" key="5">
    <source>
        <dbReference type="PROSITE" id="PS51021"/>
    </source>
</evidence>
<dbReference type="InterPro" id="IPR004148">
    <property type="entry name" value="BAR_dom"/>
</dbReference>
<dbReference type="Proteomes" id="UP000318582">
    <property type="component" value="Unassembled WGS sequence"/>
</dbReference>
<feature type="domain" description="BAR" evidence="5">
    <location>
        <begin position="17"/>
        <end position="282"/>
    </location>
</feature>
<dbReference type="GO" id="GO:0031097">
    <property type="term" value="C:medial cortex"/>
    <property type="evidence" value="ECO:0007669"/>
    <property type="project" value="TreeGrafter"/>
</dbReference>
<evidence type="ECO:0000256" key="3">
    <source>
        <dbReference type="SAM" id="MobiDB-lite"/>
    </source>
</evidence>
<feature type="region of interest" description="Disordered" evidence="3">
    <location>
        <begin position="193"/>
        <end position="215"/>
    </location>
</feature>
<dbReference type="GO" id="GO:0043332">
    <property type="term" value="C:mating projection tip"/>
    <property type="evidence" value="ECO:0007669"/>
    <property type="project" value="TreeGrafter"/>
</dbReference>
<dbReference type="STRING" id="109895.A0A507EF96"/>
<name>A0A507EF96_9FUNG</name>
<feature type="region of interest" description="Disordered" evidence="3">
    <location>
        <begin position="310"/>
        <end position="359"/>
    </location>
</feature>
<keyword evidence="1 2" id="KW-0728">SH3 domain</keyword>
<dbReference type="PANTHER" id="PTHR47174:SF1">
    <property type="entry name" value="REDUCED VIABILITY UPON STARVATION PROTEIN 167"/>
    <property type="match status" value="1"/>
</dbReference>
<dbReference type="PROSITE" id="PS50002">
    <property type="entry name" value="SH3"/>
    <property type="match status" value="1"/>
</dbReference>
<dbReference type="PROSITE" id="PS51021">
    <property type="entry name" value="BAR"/>
    <property type="match status" value="1"/>
</dbReference>
<dbReference type="AlphaFoldDB" id="A0A507EF96"/>